<dbReference type="Proteomes" id="UP000789524">
    <property type="component" value="Unassembled WGS sequence"/>
</dbReference>
<evidence type="ECO:0000313" key="2">
    <source>
        <dbReference type="EMBL" id="CAG9575362.1"/>
    </source>
</evidence>
<accession>A0A8J2R9M5</accession>
<comment type="caution">
    <text evidence="2">The sequence shown here is derived from an EMBL/GenBank/DDBJ whole genome shotgun (WGS) entry which is preliminary data.</text>
</comment>
<feature type="compositionally biased region" description="Pro residues" evidence="1">
    <location>
        <begin position="46"/>
        <end position="63"/>
    </location>
</feature>
<reference evidence="2" key="1">
    <citation type="submission" date="2021-09" db="EMBL/GenBank/DDBJ databases">
        <authorList>
            <person name="Martin H S."/>
        </authorList>
    </citation>
    <scope>NUCLEOTIDE SEQUENCE</scope>
</reference>
<evidence type="ECO:0000256" key="1">
    <source>
        <dbReference type="SAM" id="MobiDB-lite"/>
    </source>
</evidence>
<gene>
    <name evidence="2" type="ORF">DCHRY22_LOCUS11282</name>
</gene>
<dbReference type="EMBL" id="CAKASE010000074">
    <property type="protein sequence ID" value="CAG9575362.1"/>
    <property type="molecule type" value="Genomic_DNA"/>
</dbReference>
<evidence type="ECO:0000313" key="3">
    <source>
        <dbReference type="Proteomes" id="UP000789524"/>
    </source>
</evidence>
<feature type="compositionally biased region" description="Basic and acidic residues" evidence="1">
    <location>
        <begin position="66"/>
        <end position="76"/>
    </location>
</feature>
<feature type="region of interest" description="Disordered" evidence="1">
    <location>
        <begin position="44"/>
        <end position="76"/>
    </location>
</feature>
<keyword evidence="3" id="KW-1185">Reference proteome</keyword>
<protein>
    <submittedName>
        <fullName evidence="2">(African queen) hypothetical protein</fullName>
    </submittedName>
</protein>
<dbReference type="AlphaFoldDB" id="A0A8J2R9M5"/>
<name>A0A8J2R9M5_9NEOP</name>
<proteinExistence type="predicted"/>
<sequence>MAGRWLYVRPSPNEQSGCYRAKAVACACAGERVDDLRGSNERLCAAPPPAPRHSPCTPRPHAPAPHRADDIRQKKQ</sequence>
<organism evidence="2 3">
    <name type="scientific">Danaus chrysippus</name>
    <name type="common">African queen</name>
    <dbReference type="NCBI Taxonomy" id="151541"/>
    <lineage>
        <taxon>Eukaryota</taxon>
        <taxon>Metazoa</taxon>
        <taxon>Ecdysozoa</taxon>
        <taxon>Arthropoda</taxon>
        <taxon>Hexapoda</taxon>
        <taxon>Insecta</taxon>
        <taxon>Pterygota</taxon>
        <taxon>Neoptera</taxon>
        <taxon>Endopterygota</taxon>
        <taxon>Lepidoptera</taxon>
        <taxon>Glossata</taxon>
        <taxon>Ditrysia</taxon>
        <taxon>Papilionoidea</taxon>
        <taxon>Nymphalidae</taxon>
        <taxon>Danainae</taxon>
        <taxon>Danaini</taxon>
        <taxon>Danaina</taxon>
        <taxon>Danaus</taxon>
        <taxon>Anosia</taxon>
    </lineage>
</organism>